<organism evidence="1 2">
    <name type="scientific">Pseudomonas fluorescens</name>
    <dbReference type="NCBI Taxonomy" id="294"/>
    <lineage>
        <taxon>Bacteria</taxon>
        <taxon>Pseudomonadati</taxon>
        <taxon>Pseudomonadota</taxon>
        <taxon>Gammaproteobacteria</taxon>
        <taxon>Pseudomonadales</taxon>
        <taxon>Pseudomonadaceae</taxon>
        <taxon>Pseudomonas</taxon>
    </lineage>
</organism>
<comment type="caution">
    <text evidence="1">The sequence shown here is derived from an EMBL/GenBank/DDBJ whole genome shotgun (WGS) entry which is preliminary data.</text>
</comment>
<name>A0A120G1B0_PSEFL</name>
<protein>
    <submittedName>
        <fullName evidence="1">Uncharacterized protein</fullName>
    </submittedName>
</protein>
<dbReference type="EMBL" id="LCYC01000021">
    <property type="protein sequence ID" value="KWV77531.1"/>
    <property type="molecule type" value="Genomic_DNA"/>
</dbReference>
<sequence length="105" mass="11555">MQGQGGELFDVLGQQGVGGQQQVVVIQVGEVFLTPGAIKCLHSQLRGEVRSLIEPIRNQAGRHHDHAWPIKAPGDFLGKNMRQGLQGFTQAHVIREYPTHLQLAQ</sequence>
<accession>A0A120G1B0</accession>
<dbReference type="Proteomes" id="UP000063434">
    <property type="component" value="Unassembled WGS sequence"/>
</dbReference>
<dbReference type="AlphaFoldDB" id="A0A120G1B0"/>
<proteinExistence type="predicted"/>
<evidence type="ECO:0000313" key="2">
    <source>
        <dbReference type="Proteomes" id="UP000063434"/>
    </source>
</evidence>
<reference evidence="1 2" key="1">
    <citation type="submission" date="2015-05" db="EMBL/GenBank/DDBJ databases">
        <title>A genomic and transcriptomic approach to investigate the blue pigment phenotype in Pseudomonas fluorescens.</title>
        <authorList>
            <person name="Andreani N.A."/>
            <person name="Cardazzo B."/>
        </authorList>
    </citation>
    <scope>NUCLEOTIDE SEQUENCE [LARGE SCALE GENOMIC DNA]</scope>
    <source>
        <strain evidence="1 2">Ps_40</strain>
    </source>
</reference>
<gene>
    <name evidence="1" type="ORF">PFL603g_01836</name>
</gene>
<evidence type="ECO:0000313" key="1">
    <source>
        <dbReference type="EMBL" id="KWV77531.1"/>
    </source>
</evidence>